<evidence type="ECO:0000313" key="3">
    <source>
        <dbReference type="EMBL" id="PWW20793.1"/>
    </source>
</evidence>
<dbReference type="OrthoDB" id="9785144at2"/>
<name>A0A2V2ZLQ3_9BACI</name>
<dbReference type="InterPro" id="IPR012340">
    <property type="entry name" value="NA-bd_OB-fold"/>
</dbReference>
<evidence type="ECO:0000259" key="2">
    <source>
        <dbReference type="Pfam" id="PF12172"/>
    </source>
</evidence>
<protein>
    <recommendedName>
        <fullName evidence="5">DNA-binding protein</fullName>
    </recommendedName>
</protein>
<sequence>MAEQKKPMPIPDGDSHVFWQGCKENKLLIQKCKDCSKHIFYPRILCPHCFSEQVEWVESTGKGKIYSYTIARRGGGPAFKDDAPYAVALIELDEGVRMFSNIINIDVEKVKCDLSVEVVFEKQEDFTLPKFQPISN</sequence>
<proteinExistence type="predicted"/>
<organism evidence="3 4">
    <name type="scientific">Cytobacillus oceanisediminis</name>
    <dbReference type="NCBI Taxonomy" id="665099"/>
    <lineage>
        <taxon>Bacteria</taxon>
        <taxon>Bacillati</taxon>
        <taxon>Bacillota</taxon>
        <taxon>Bacilli</taxon>
        <taxon>Bacillales</taxon>
        <taxon>Bacillaceae</taxon>
        <taxon>Cytobacillus</taxon>
    </lineage>
</organism>
<gene>
    <name evidence="3" type="ORF">DFO73_11486</name>
</gene>
<dbReference type="PANTHER" id="PTHR34075">
    <property type="entry name" value="BLR3430 PROTEIN"/>
    <property type="match status" value="1"/>
</dbReference>
<evidence type="ECO:0008006" key="5">
    <source>
        <dbReference type="Google" id="ProtNLM"/>
    </source>
</evidence>
<feature type="domain" description="ChsH2 C-terminal OB-fold" evidence="1">
    <location>
        <begin position="56"/>
        <end position="121"/>
    </location>
</feature>
<evidence type="ECO:0000259" key="1">
    <source>
        <dbReference type="Pfam" id="PF01796"/>
    </source>
</evidence>
<dbReference type="AlphaFoldDB" id="A0A2V2ZLQ3"/>
<dbReference type="Pfam" id="PF12172">
    <property type="entry name" value="zf-ChsH2"/>
    <property type="match status" value="1"/>
</dbReference>
<dbReference type="InterPro" id="IPR052513">
    <property type="entry name" value="Thioester_dehydratase-like"/>
</dbReference>
<dbReference type="SUPFAM" id="SSF50249">
    <property type="entry name" value="Nucleic acid-binding proteins"/>
    <property type="match status" value="1"/>
</dbReference>
<dbReference type="Proteomes" id="UP000247150">
    <property type="component" value="Unassembled WGS sequence"/>
</dbReference>
<dbReference type="Gene3D" id="6.10.30.10">
    <property type="match status" value="1"/>
</dbReference>
<dbReference type="RefSeq" id="WP_110066851.1">
    <property type="nucleotide sequence ID" value="NZ_QGTW01000014.1"/>
</dbReference>
<comment type="caution">
    <text evidence="3">The sequence shown here is derived from an EMBL/GenBank/DDBJ whole genome shotgun (WGS) entry which is preliminary data.</text>
</comment>
<reference evidence="3 4" key="1">
    <citation type="submission" date="2018-05" db="EMBL/GenBank/DDBJ databases">
        <title>Freshwater and sediment microbial communities from various areas in North America, analyzing microbe dynamics in response to fracking.</title>
        <authorList>
            <person name="Lamendella R."/>
        </authorList>
    </citation>
    <scope>NUCLEOTIDE SEQUENCE [LARGE SCALE GENOMIC DNA]</scope>
    <source>
        <strain evidence="3 4">15_TX</strain>
    </source>
</reference>
<dbReference type="InterPro" id="IPR022002">
    <property type="entry name" value="ChsH2_Znr"/>
</dbReference>
<dbReference type="EMBL" id="QGTW01000014">
    <property type="protein sequence ID" value="PWW20793.1"/>
    <property type="molecule type" value="Genomic_DNA"/>
</dbReference>
<evidence type="ECO:0000313" key="4">
    <source>
        <dbReference type="Proteomes" id="UP000247150"/>
    </source>
</evidence>
<dbReference type="Pfam" id="PF01796">
    <property type="entry name" value="OB_ChsH2_C"/>
    <property type="match status" value="1"/>
</dbReference>
<feature type="domain" description="ChsH2 rubredoxin-like zinc ribbon" evidence="2">
    <location>
        <begin position="19"/>
        <end position="55"/>
    </location>
</feature>
<dbReference type="InterPro" id="IPR002878">
    <property type="entry name" value="ChsH2_C"/>
</dbReference>
<accession>A0A2V2ZLQ3</accession>
<dbReference type="PANTHER" id="PTHR34075:SF5">
    <property type="entry name" value="BLR3430 PROTEIN"/>
    <property type="match status" value="1"/>
</dbReference>